<keyword evidence="1" id="KW-1133">Transmembrane helix</keyword>
<sequence length="153" mass="17620">MRDGEMNKSHISFVKDNQSIYTLDTSLIDPHTKMPYSSLLSDGGMLALGVTMNNELVLLPSNYTEKKILSDETDQIQSTALVDRNIIAIMYFCMVGTNMIWVDDENEGTIKIENKNMNEMVHKNAFVCLRHFFFFACLCLVVFCLFYRYKLCT</sequence>
<dbReference type="GeneID" id="19878472"/>
<evidence type="ECO:0000313" key="2">
    <source>
        <dbReference type="EMBL" id="ELA47867.1"/>
    </source>
</evidence>
<protein>
    <submittedName>
        <fullName evidence="2">Uncharacterized protein</fullName>
    </submittedName>
</protein>
<dbReference type="InParanoid" id="L2GX10"/>
<dbReference type="AlphaFoldDB" id="L2GX10"/>
<proteinExistence type="predicted"/>
<dbReference type="RefSeq" id="XP_008073610.1">
    <property type="nucleotide sequence ID" value="XM_008075419.1"/>
</dbReference>
<accession>L2GX10</accession>
<gene>
    <name evidence="2" type="ORF">VCUG_00587</name>
</gene>
<dbReference type="EMBL" id="GL877410">
    <property type="protein sequence ID" value="ELA47867.1"/>
    <property type="molecule type" value="Genomic_DNA"/>
</dbReference>
<dbReference type="OrthoDB" id="10421118at2759"/>
<reference evidence="3" key="1">
    <citation type="submission" date="2011-03" db="EMBL/GenBank/DDBJ databases">
        <title>The genome sequence of Vavraia culicis strain floridensis.</title>
        <authorList>
            <consortium name="The Broad Institute Genome Sequencing Platform"/>
            <person name="Cuomo C."/>
            <person name="Becnel J."/>
            <person name="Sanscrainte N."/>
            <person name="Young S.K."/>
            <person name="Zeng Q."/>
            <person name="Gargeya S."/>
            <person name="Fitzgerald M."/>
            <person name="Haas B."/>
            <person name="Abouelleil A."/>
            <person name="Alvarado L."/>
            <person name="Arachchi H.M."/>
            <person name="Berlin A."/>
            <person name="Chapman S.B."/>
            <person name="Gearin G."/>
            <person name="Goldberg J."/>
            <person name="Griggs A."/>
            <person name="Gujja S."/>
            <person name="Hansen M."/>
            <person name="Heiman D."/>
            <person name="Howarth C."/>
            <person name="Larimer J."/>
            <person name="Lui A."/>
            <person name="MacDonald P.J.P."/>
            <person name="McCowen C."/>
            <person name="Montmayeur A."/>
            <person name="Murphy C."/>
            <person name="Neiman D."/>
            <person name="Pearson M."/>
            <person name="Priest M."/>
            <person name="Roberts A."/>
            <person name="Saif S."/>
            <person name="Shea T."/>
            <person name="Sisk P."/>
            <person name="Stolte C."/>
            <person name="Sykes S."/>
            <person name="Wortman J."/>
            <person name="Nusbaum C."/>
            <person name="Birren B."/>
        </authorList>
    </citation>
    <scope>NUCLEOTIDE SEQUENCE [LARGE SCALE GENOMIC DNA]</scope>
    <source>
        <strain evidence="3">floridensis</strain>
    </source>
</reference>
<dbReference type="VEuPathDB" id="MicrosporidiaDB:VCUG_00587"/>
<feature type="transmembrane region" description="Helical" evidence="1">
    <location>
        <begin position="127"/>
        <end position="149"/>
    </location>
</feature>
<keyword evidence="1" id="KW-0812">Transmembrane</keyword>
<name>L2GX10_VAVCU</name>
<evidence type="ECO:0000313" key="3">
    <source>
        <dbReference type="Proteomes" id="UP000011081"/>
    </source>
</evidence>
<evidence type="ECO:0000256" key="1">
    <source>
        <dbReference type="SAM" id="Phobius"/>
    </source>
</evidence>
<dbReference type="Proteomes" id="UP000011081">
    <property type="component" value="Unassembled WGS sequence"/>
</dbReference>
<keyword evidence="3" id="KW-1185">Reference proteome</keyword>
<dbReference type="HOGENOM" id="CLU_144341_0_0_1"/>
<organism evidence="2 3">
    <name type="scientific">Vavraia culicis (isolate floridensis)</name>
    <name type="common">Microsporidian parasite</name>
    <dbReference type="NCBI Taxonomy" id="948595"/>
    <lineage>
        <taxon>Eukaryota</taxon>
        <taxon>Fungi</taxon>
        <taxon>Fungi incertae sedis</taxon>
        <taxon>Microsporidia</taxon>
        <taxon>Pleistophoridae</taxon>
        <taxon>Vavraia</taxon>
    </lineage>
</organism>
<dbReference type="OMA" id="DITAIMC"/>
<keyword evidence="1" id="KW-0472">Membrane</keyword>